<keyword evidence="2" id="KW-1185">Reference proteome</keyword>
<dbReference type="Proteomes" id="UP000765160">
    <property type="component" value="Unassembled WGS sequence"/>
</dbReference>
<sequence>MNEGEGRAEIAARWLVEALESGNPLAPFPAELAPADALDGAEIAAAILEQTGHVACGVRILRRPDGSSLAGPVTEGRLLPAAATVALASLRHTSATAALLGVLASSLEPEEAGPPILARLHPAIDLAATRFSEVPDDEPSCIADLALLGYLVIGKSRPWPSSDVRVALGAADSRARGVLLDLDAAFLEAATSARALGGLPAGAVLVVAGLTPAQAPQVGSVLAARFAGIGKVESRFA</sequence>
<reference evidence="1 2" key="1">
    <citation type="submission" date="2020-03" db="EMBL/GenBank/DDBJ databases">
        <title>Roseomonas selenitidurans sp. nov. isolated from soil.</title>
        <authorList>
            <person name="Liu H."/>
        </authorList>
    </citation>
    <scope>NUCLEOTIDE SEQUENCE [LARGE SCALE GENOMIC DNA]</scope>
    <source>
        <strain evidence="1 2">JCM 15073</strain>
    </source>
</reference>
<dbReference type="EMBL" id="JAAVTX010000005">
    <property type="protein sequence ID" value="NKE46802.1"/>
    <property type="molecule type" value="Genomic_DNA"/>
</dbReference>
<dbReference type="Gene3D" id="3.90.850.10">
    <property type="entry name" value="Fumarylacetoacetase-like, C-terminal domain"/>
    <property type="match status" value="1"/>
</dbReference>
<evidence type="ECO:0000313" key="2">
    <source>
        <dbReference type="Proteomes" id="UP000765160"/>
    </source>
</evidence>
<organism evidence="1 2">
    <name type="scientific">Falsiroseomonas frigidaquae</name>
    <dbReference type="NCBI Taxonomy" id="487318"/>
    <lineage>
        <taxon>Bacteria</taxon>
        <taxon>Pseudomonadati</taxon>
        <taxon>Pseudomonadota</taxon>
        <taxon>Alphaproteobacteria</taxon>
        <taxon>Acetobacterales</taxon>
        <taxon>Roseomonadaceae</taxon>
        <taxon>Falsiroseomonas</taxon>
    </lineage>
</organism>
<dbReference type="RefSeq" id="WP_168051430.1">
    <property type="nucleotide sequence ID" value="NZ_JAATJR010000005.1"/>
</dbReference>
<dbReference type="InterPro" id="IPR036663">
    <property type="entry name" value="Fumarylacetoacetase_C_sf"/>
</dbReference>
<proteinExistence type="predicted"/>
<dbReference type="SUPFAM" id="SSF56529">
    <property type="entry name" value="FAH"/>
    <property type="match status" value="1"/>
</dbReference>
<evidence type="ECO:0000313" key="1">
    <source>
        <dbReference type="EMBL" id="NKE46802.1"/>
    </source>
</evidence>
<comment type="caution">
    <text evidence="1">The sequence shown here is derived from an EMBL/GenBank/DDBJ whole genome shotgun (WGS) entry which is preliminary data.</text>
</comment>
<name>A0ABX1F367_9PROT</name>
<accession>A0ABX1F367</accession>
<protein>
    <submittedName>
        <fullName evidence="1">Uncharacterized protein</fullName>
    </submittedName>
</protein>
<gene>
    <name evidence="1" type="ORF">HB662_18625</name>
</gene>